<feature type="active site" evidence="9">
    <location>
        <position position="312"/>
    </location>
</feature>
<name>A0A7V8NWG7_9BACT</name>
<dbReference type="PANTHER" id="PTHR30349:SF77">
    <property type="entry name" value="TYROSINE RECOMBINASE XERC"/>
    <property type="match status" value="1"/>
</dbReference>
<evidence type="ECO:0000256" key="1">
    <source>
        <dbReference type="ARBA" id="ARBA00004496"/>
    </source>
</evidence>
<dbReference type="InterPro" id="IPR044068">
    <property type="entry name" value="CB"/>
</dbReference>
<feature type="active site" evidence="9">
    <location>
        <position position="289"/>
    </location>
</feature>
<dbReference type="PROSITE" id="PS51898">
    <property type="entry name" value="TYR_RECOMBINASE"/>
    <property type="match status" value="1"/>
</dbReference>
<comment type="function">
    <text evidence="9">Site-specific tyrosine recombinase, which acts by catalyzing the cutting and rejoining of the recombining DNA molecules. The XerC-XerD complex is essential to convert dimers of the bacterial chromosome into monomers to permit their segregation at cell division. It also contributes to the segregational stability of plasmids.</text>
</comment>
<organism evidence="13 14">
    <name type="scientific">Candidatus Acidiferrum panamense</name>
    <dbReference type="NCBI Taxonomy" id="2741543"/>
    <lineage>
        <taxon>Bacteria</taxon>
        <taxon>Pseudomonadati</taxon>
        <taxon>Acidobacteriota</taxon>
        <taxon>Terriglobia</taxon>
        <taxon>Candidatus Acidiferrales</taxon>
        <taxon>Candidatus Acidiferrum</taxon>
    </lineage>
</organism>
<dbReference type="CDD" id="cd00798">
    <property type="entry name" value="INT_XerDC_C"/>
    <property type="match status" value="1"/>
</dbReference>
<feature type="active site" evidence="9">
    <location>
        <position position="207"/>
    </location>
</feature>
<dbReference type="GO" id="GO:0003677">
    <property type="term" value="F:DNA binding"/>
    <property type="evidence" value="ECO:0007669"/>
    <property type="project" value="UniProtKB-UniRule"/>
</dbReference>
<comment type="subcellular location">
    <subcellularLocation>
        <location evidence="1 9">Cytoplasm</location>
    </subcellularLocation>
</comment>
<feature type="active site" evidence="9">
    <location>
        <position position="183"/>
    </location>
</feature>
<dbReference type="InterPro" id="IPR050090">
    <property type="entry name" value="Tyrosine_recombinase_XerCD"/>
</dbReference>
<dbReference type="GO" id="GO:0009037">
    <property type="term" value="F:tyrosine-based site-specific recombinase activity"/>
    <property type="evidence" value="ECO:0007669"/>
    <property type="project" value="UniProtKB-UniRule"/>
</dbReference>
<feature type="active site" description="O-(3'-phospho-DNA)-tyrosine intermediate" evidence="9">
    <location>
        <position position="321"/>
    </location>
</feature>
<comment type="caution">
    <text evidence="13">The sequence shown here is derived from an EMBL/GenBank/DDBJ whole genome shotgun (WGS) entry which is preliminary data.</text>
</comment>
<protein>
    <recommendedName>
        <fullName evidence="9">Tyrosine recombinase XerC</fullName>
    </recommendedName>
</protein>
<dbReference type="NCBIfam" id="NF001399">
    <property type="entry name" value="PRK00283.1"/>
    <property type="match status" value="1"/>
</dbReference>
<feature type="domain" description="Tyr recombinase" evidence="11">
    <location>
        <begin position="141"/>
        <end position="334"/>
    </location>
</feature>
<keyword evidence="2 9" id="KW-0963">Cytoplasm</keyword>
<evidence type="ECO:0000256" key="10">
    <source>
        <dbReference type="SAM" id="MobiDB-lite"/>
    </source>
</evidence>
<evidence type="ECO:0000256" key="8">
    <source>
        <dbReference type="ARBA" id="ARBA00023306"/>
    </source>
</evidence>
<dbReference type="Gene3D" id="1.10.443.10">
    <property type="entry name" value="Intergrase catalytic core"/>
    <property type="match status" value="1"/>
</dbReference>
<dbReference type="PROSITE" id="PS51900">
    <property type="entry name" value="CB"/>
    <property type="match status" value="1"/>
</dbReference>
<evidence type="ECO:0000256" key="7">
    <source>
        <dbReference type="ARBA" id="ARBA00023172"/>
    </source>
</evidence>
<dbReference type="InterPro" id="IPR023009">
    <property type="entry name" value="Tyrosine_recombinase_XerC/XerD"/>
</dbReference>
<dbReference type="InterPro" id="IPR011010">
    <property type="entry name" value="DNA_brk_join_enz"/>
</dbReference>
<keyword evidence="6 9" id="KW-0238">DNA-binding</keyword>
<keyword evidence="5 9" id="KW-0229">DNA integration</keyword>
<evidence type="ECO:0000259" key="11">
    <source>
        <dbReference type="PROSITE" id="PS51898"/>
    </source>
</evidence>
<gene>
    <name evidence="9" type="primary">xerC</name>
    <name evidence="13" type="ORF">HRJ53_26285</name>
</gene>
<dbReference type="HAMAP" id="MF_01808">
    <property type="entry name" value="Recomb_XerC_XerD"/>
    <property type="match status" value="1"/>
</dbReference>
<evidence type="ECO:0000256" key="4">
    <source>
        <dbReference type="ARBA" id="ARBA00022829"/>
    </source>
</evidence>
<evidence type="ECO:0000256" key="6">
    <source>
        <dbReference type="ARBA" id="ARBA00023125"/>
    </source>
</evidence>
<keyword evidence="8 9" id="KW-0131">Cell cycle</keyword>
<dbReference type="Pfam" id="PF02899">
    <property type="entry name" value="Phage_int_SAM_1"/>
    <property type="match status" value="1"/>
</dbReference>
<dbReference type="GO" id="GO:0007059">
    <property type="term" value="P:chromosome segregation"/>
    <property type="evidence" value="ECO:0007669"/>
    <property type="project" value="UniProtKB-UniRule"/>
</dbReference>
<dbReference type="InterPro" id="IPR010998">
    <property type="entry name" value="Integrase_recombinase_N"/>
</dbReference>
<dbReference type="EMBL" id="JACDQQ010002532">
    <property type="protein sequence ID" value="MBA0088510.1"/>
    <property type="molecule type" value="Genomic_DNA"/>
</dbReference>
<accession>A0A7V8NWG7</accession>
<comment type="subunit">
    <text evidence="9">Forms a cyclic heterotetrameric complex composed of two molecules of XerC and two molecules of XerD.</text>
</comment>
<dbReference type="InterPro" id="IPR013762">
    <property type="entry name" value="Integrase-like_cat_sf"/>
</dbReference>
<proteinExistence type="inferred from homology"/>
<keyword evidence="3 9" id="KW-0132">Cell division</keyword>
<comment type="similarity">
    <text evidence="9">Belongs to the 'phage' integrase family. XerC subfamily.</text>
</comment>
<evidence type="ECO:0000259" key="12">
    <source>
        <dbReference type="PROSITE" id="PS51900"/>
    </source>
</evidence>
<feature type="domain" description="Core-binding (CB)" evidence="12">
    <location>
        <begin position="1"/>
        <end position="87"/>
    </location>
</feature>
<evidence type="ECO:0000313" key="14">
    <source>
        <dbReference type="Proteomes" id="UP000567293"/>
    </source>
</evidence>
<dbReference type="GO" id="GO:0051301">
    <property type="term" value="P:cell division"/>
    <property type="evidence" value="ECO:0007669"/>
    <property type="project" value="UniProtKB-KW"/>
</dbReference>
<keyword evidence="7 9" id="KW-0233">DNA recombination</keyword>
<dbReference type="InterPro" id="IPR004107">
    <property type="entry name" value="Integrase_SAM-like_N"/>
</dbReference>
<dbReference type="InterPro" id="IPR002104">
    <property type="entry name" value="Integrase_catalytic"/>
</dbReference>
<feature type="active site" evidence="9">
    <location>
        <position position="286"/>
    </location>
</feature>
<reference evidence="13" key="1">
    <citation type="submission" date="2020-06" db="EMBL/GenBank/DDBJ databases">
        <title>Legume-microbial interactions unlock mineral nutrients during tropical forest succession.</title>
        <authorList>
            <person name="Epihov D.Z."/>
        </authorList>
    </citation>
    <scope>NUCLEOTIDE SEQUENCE [LARGE SCALE GENOMIC DNA]</scope>
    <source>
        <strain evidence="13">Pan2503</strain>
    </source>
</reference>
<dbReference type="PANTHER" id="PTHR30349">
    <property type="entry name" value="PHAGE INTEGRASE-RELATED"/>
    <property type="match status" value="1"/>
</dbReference>
<dbReference type="AlphaFoldDB" id="A0A7V8NWG7"/>
<evidence type="ECO:0000256" key="3">
    <source>
        <dbReference type="ARBA" id="ARBA00022618"/>
    </source>
</evidence>
<dbReference type="Gene3D" id="1.10.150.130">
    <property type="match status" value="1"/>
</dbReference>
<dbReference type="Proteomes" id="UP000567293">
    <property type="component" value="Unassembled WGS sequence"/>
</dbReference>
<feature type="region of interest" description="Disordered" evidence="10">
    <location>
        <begin position="129"/>
        <end position="155"/>
    </location>
</feature>
<evidence type="ECO:0000256" key="9">
    <source>
        <dbReference type="HAMAP-Rule" id="MF_01808"/>
    </source>
</evidence>
<evidence type="ECO:0000313" key="13">
    <source>
        <dbReference type="EMBL" id="MBA0088510.1"/>
    </source>
</evidence>
<keyword evidence="14" id="KW-1185">Reference proteome</keyword>
<dbReference type="SUPFAM" id="SSF56349">
    <property type="entry name" value="DNA breaking-rejoining enzymes"/>
    <property type="match status" value="1"/>
</dbReference>
<keyword evidence="4 9" id="KW-0159">Chromosome partition</keyword>
<evidence type="ECO:0000256" key="5">
    <source>
        <dbReference type="ARBA" id="ARBA00022908"/>
    </source>
</evidence>
<evidence type="ECO:0000256" key="2">
    <source>
        <dbReference type="ARBA" id="ARBA00022490"/>
    </source>
</evidence>
<sequence length="340" mass="38460">MQEAIAKYLEYLETVRNSSPHTVSNYGKDLRQFLEFLSPPGAAPPSLGAVNHGMIREFVSHLHDHGLEKSSIARKLAALRSFFKYWVREGRLKESPARLVPTPKLPRRIPSVLSAEEMNGFLNQLAGMVERPSGSSEPGNKRAKSSPSERAQKGCGQARLAEEGLLLRRDRALLELLYAAGLRVSELTGLNLVDVEQKERMLRVRGKGNKERIVPYGEKAQEALEKYWPVRGELLRQAHRSNRDADPHMQAVFLNYAGRRLTQRSVGRIVKKYVRLVNVNWDLHPHSLRHAFATHLLADGADLRAIQELLGHQSLSTTQRYTHASIRQLMEVYDKAHPHA</sequence>
<dbReference type="Pfam" id="PF00589">
    <property type="entry name" value="Phage_integrase"/>
    <property type="match status" value="1"/>
</dbReference>
<dbReference type="GO" id="GO:0006313">
    <property type="term" value="P:DNA transposition"/>
    <property type="evidence" value="ECO:0007669"/>
    <property type="project" value="UniProtKB-UniRule"/>
</dbReference>
<dbReference type="GO" id="GO:0005737">
    <property type="term" value="C:cytoplasm"/>
    <property type="evidence" value="ECO:0007669"/>
    <property type="project" value="UniProtKB-SubCell"/>
</dbReference>